<evidence type="ECO:0000256" key="2">
    <source>
        <dbReference type="RuleBase" id="RU003971"/>
    </source>
</evidence>
<dbReference type="AlphaFoldDB" id="V4A292"/>
<dbReference type="Proteomes" id="UP000030746">
    <property type="component" value="Unassembled WGS sequence"/>
</dbReference>
<dbReference type="MEROPS" id="C14.005"/>
<feature type="domain" description="Caspase family p20" evidence="4">
    <location>
        <begin position="31"/>
        <end position="152"/>
    </location>
</feature>
<gene>
    <name evidence="5" type="ORF">LOTGIDRAFT_154127</name>
</gene>
<dbReference type="OrthoDB" id="6116485at2759"/>
<dbReference type="PANTHER" id="PTHR10454:SF232">
    <property type="entry name" value="AT03047P-RELATED"/>
    <property type="match status" value="1"/>
</dbReference>
<keyword evidence="6" id="KW-1185">Reference proteome</keyword>
<dbReference type="PRINTS" id="PR00376">
    <property type="entry name" value="IL1BCENZYME"/>
</dbReference>
<dbReference type="InterPro" id="IPR015917">
    <property type="entry name" value="Pept_C14A"/>
</dbReference>
<evidence type="ECO:0000259" key="4">
    <source>
        <dbReference type="PROSITE" id="PS50208"/>
    </source>
</evidence>
<dbReference type="OMA" id="LLRIHEX"/>
<dbReference type="STRING" id="225164.V4A292"/>
<dbReference type="SUPFAM" id="SSF52129">
    <property type="entry name" value="Caspase-like"/>
    <property type="match status" value="1"/>
</dbReference>
<protein>
    <recommendedName>
        <fullName evidence="7">Caspase family p20 domain-containing protein</fullName>
    </recommendedName>
</protein>
<dbReference type="GO" id="GO:0006508">
    <property type="term" value="P:proteolysis"/>
    <property type="evidence" value="ECO:0007669"/>
    <property type="project" value="InterPro"/>
</dbReference>
<dbReference type="Pfam" id="PF00656">
    <property type="entry name" value="Peptidase_C14"/>
    <property type="match status" value="1"/>
</dbReference>
<evidence type="ECO:0000313" key="6">
    <source>
        <dbReference type="Proteomes" id="UP000030746"/>
    </source>
</evidence>
<reference evidence="5 6" key="1">
    <citation type="journal article" date="2013" name="Nature">
        <title>Insights into bilaterian evolution from three spiralian genomes.</title>
        <authorList>
            <person name="Simakov O."/>
            <person name="Marletaz F."/>
            <person name="Cho S.J."/>
            <person name="Edsinger-Gonzales E."/>
            <person name="Havlak P."/>
            <person name="Hellsten U."/>
            <person name="Kuo D.H."/>
            <person name="Larsson T."/>
            <person name="Lv J."/>
            <person name="Arendt D."/>
            <person name="Savage R."/>
            <person name="Osoegawa K."/>
            <person name="de Jong P."/>
            <person name="Grimwood J."/>
            <person name="Chapman J.A."/>
            <person name="Shapiro H."/>
            <person name="Aerts A."/>
            <person name="Otillar R.P."/>
            <person name="Terry A.Y."/>
            <person name="Boore J.L."/>
            <person name="Grigoriev I.V."/>
            <person name="Lindberg D.R."/>
            <person name="Seaver E.C."/>
            <person name="Weisblat D.A."/>
            <person name="Putnam N.H."/>
            <person name="Rokhsar D.S."/>
        </authorList>
    </citation>
    <scope>NUCLEOTIDE SEQUENCE [LARGE SCALE GENOMIC DNA]</scope>
</reference>
<organism evidence="5 6">
    <name type="scientific">Lottia gigantea</name>
    <name type="common">Giant owl limpet</name>
    <dbReference type="NCBI Taxonomy" id="225164"/>
    <lineage>
        <taxon>Eukaryota</taxon>
        <taxon>Metazoa</taxon>
        <taxon>Spiralia</taxon>
        <taxon>Lophotrochozoa</taxon>
        <taxon>Mollusca</taxon>
        <taxon>Gastropoda</taxon>
        <taxon>Patellogastropoda</taxon>
        <taxon>Lottioidea</taxon>
        <taxon>Lottiidae</taxon>
        <taxon>Lottia</taxon>
    </lineage>
</organism>
<dbReference type="InterPro" id="IPR002138">
    <property type="entry name" value="Pept_C14_p10"/>
</dbReference>
<dbReference type="GO" id="GO:0043525">
    <property type="term" value="P:positive regulation of neuron apoptotic process"/>
    <property type="evidence" value="ECO:0007669"/>
    <property type="project" value="TreeGrafter"/>
</dbReference>
<evidence type="ECO:0000313" key="5">
    <source>
        <dbReference type="EMBL" id="ESO89050.1"/>
    </source>
</evidence>
<dbReference type="InterPro" id="IPR001309">
    <property type="entry name" value="Pept_C14_p20"/>
</dbReference>
<dbReference type="GO" id="GO:0006915">
    <property type="term" value="P:apoptotic process"/>
    <property type="evidence" value="ECO:0007669"/>
    <property type="project" value="TreeGrafter"/>
</dbReference>
<accession>V4A292</accession>
<feature type="domain" description="Caspase family p10" evidence="3">
    <location>
        <begin position="177"/>
        <end position="256"/>
    </location>
</feature>
<dbReference type="CTD" id="20236217"/>
<dbReference type="CDD" id="cd00032">
    <property type="entry name" value="CASc"/>
    <property type="match status" value="1"/>
</dbReference>
<dbReference type="EMBL" id="KB202619">
    <property type="protein sequence ID" value="ESO89050.1"/>
    <property type="molecule type" value="Genomic_DNA"/>
</dbReference>
<dbReference type="Gene3D" id="3.40.50.1460">
    <property type="match status" value="1"/>
</dbReference>
<dbReference type="SMART" id="SM00115">
    <property type="entry name" value="CASc"/>
    <property type="match status" value="1"/>
</dbReference>
<dbReference type="GO" id="GO:0004197">
    <property type="term" value="F:cysteine-type endopeptidase activity"/>
    <property type="evidence" value="ECO:0007669"/>
    <property type="project" value="InterPro"/>
</dbReference>
<evidence type="ECO:0000259" key="3">
    <source>
        <dbReference type="PROSITE" id="PS50207"/>
    </source>
</evidence>
<evidence type="ECO:0000256" key="1">
    <source>
        <dbReference type="ARBA" id="ARBA00010134"/>
    </source>
</evidence>
<dbReference type="PANTHER" id="PTHR10454">
    <property type="entry name" value="CASPASE"/>
    <property type="match status" value="1"/>
</dbReference>
<dbReference type="InterPro" id="IPR011600">
    <property type="entry name" value="Pept_C14_caspase"/>
</dbReference>
<dbReference type="GO" id="GO:0005737">
    <property type="term" value="C:cytoplasm"/>
    <property type="evidence" value="ECO:0007669"/>
    <property type="project" value="TreeGrafter"/>
</dbReference>
<dbReference type="RefSeq" id="XP_009060095.1">
    <property type="nucleotide sequence ID" value="XM_009061847.1"/>
</dbReference>
<comment type="similarity">
    <text evidence="1 2">Belongs to the peptidase C14A family.</text>
</comment>
<proteinExistence type="inferred from homology"/>
<dbReference type="InterPro" id="IPR029030">
    <property type="entry name" value="Caspase-like_dom_sf"/>
</dbReference>
<dbReference type="PROSITE" id="PS50208">
    <property type="entry name" value="CASPASE_P20"/>
    <property type="match status" value="1"/>
</dbReference>
<dbReference type="PROSITE" id="PS50207">
    <property type="entry name" value="CASPASE_P10"/>
    <property type="match status" value="1"/>
</dbReference>
<dbReference type="InterPro" id="IPR002398">
    <property type="entry name" value="Pept_C14"/>
</dbReference>
<sequence length="256" mass="28860">MCENSIRILDQKDCKSPLCVEGDRYCFHRKNIGKALIFNQSVFHHLSSRPGSKVDRENIERSLTHLGFQVDTYVNLSTEDVKSVLDAESARDYSLENSFMCVFMSHGSEGVIHCEDGPLDISTILQYFDAKNCPSLFGKPKLFIVNACRGDKMDPGVDVVDSIEDSLTFPIPFTLLDEDFILVYSVVSGYASARDFRTGSCFISALSETLLNHGKSMDFVKLMTRVNAKIAFEFERKGGKKQMPCVYSMLKKDLHF</sequence>
<dbReference type="HOGENOM" id="CLU_036904_2_0_1"/>
<dbReference type="KEGG" id="lgi:LOTGIDRAFT_154127"/>
<evidence type="ECO:0008006" key="7">
    <source>
        <dbReference type="Google" id="ProtNLM"/>
    </source>
</evidence>
<dbReference type="GeneID" id="20236217"/>
<name>V4A292_LOTGI</name>